<feature type="region of interest" description="Disordered" evidence="1">
    <location>
        <begin position="161"/>
        <end position="182"/>
    </location>
</feature>
<dbReference type="InterPro" id="IPR051675">
    <property type="entry name" value="Endo/Exo/Phosphatase_dom_1"/>
</dbReference>
<keyword evidence="5" id="KW-1185">Reference proteome</keyword>
<evidence type="ECO:0000259" key="3">
    <source>
        <dbReference type="Pfam" id="PF10531"/>
    </source>
</evidence>
<evidence type="ECO:0000256" key="1">
    <source>
        <dbReference type="SAM" id="MobiDB-lite"/>
    </source>
</evidence>
<dbReference type="Pfam" id="PF12836">
    <property type="entry name" value="HHH_3"/>
    <property type="match status" value="1"/>
</dbReference>
<comment type="caution">
    <text evidence="4">The sequence shown here is derived from an EMBL/GenBank/DDBJ whole genome shotgun (WGS) entry which is preliminary data.</text>
</comment>
<sequence length="326" mass="32575">MRSRRTPDAAWSEAAARRLAQLTADLGGSPPSASPSRGPARSASTTATDATDAADEWWADHTRVSVPVTPADRAPQVPAPTPAPAPATAAPVVLPRPGRHASRRPRARLTAAQVPRLGAAHVAVVAVLAALGIALAAWWVVQQRAEPIAAQPVAGTSPLVAGLSPSAPTSDDGGETGGAAAPAGEVTVDVTGKVRRPGIVVLDAGARVVDALEAAGGARAGVDLSGLNLARVLVDGEQVVVGLPVATAPVAPVTPGAPSGAPATLVNLNLATEAELETLPEVGPVTAAAIVAWREQHGGFTAVDELLEVDGIGEATLAQLSPYVTV</sequence>
<dbReference type="PANTHER" id="PTHR21180:SF32">
    <property type="entry name" value="ENDONUCLEASE_EXONUCLEASE_PHOSPHATASE FAMILY DOMAIN-CONTAINING PROTEIN 1"/>
    <property type="match status" value="1"/>
</dbReference>
<gene>
    <name evidence="4" type="ORF">HNR19_001559</name>
</gene>
<feature type="compositionally biased region" description="Low complexity" evidence="1">
    <location>
        <begin position="9"/>
        <end position="20"/>
    </location>
</feature>
<name>A0A853C106_9ACTN</name>
<dbReference type="InterPro" id="IPR019554">
    <property type="entry name" value="Soluble_ligand-bd"/>
</dbReference>
<protein>
    <submittedName>
        <fullName evidence="4">Competence protein ComEA</fullName>
    </submittedName>
</protein>
<keyword evidence="2" id="KW-0472">Membrane</keyword>
<keyword evidence="2" id="KW-1133">Transmembrane helix</keyword>
<reference evidence="4 5" key="1">
    <citation type="submission" date="2020-07" db="EMBL/GenBank/DDBJ databases">
        <title>Sequencing the genomes of 1000 actinobacteria strains.</title>
        <authorList>
            <person name="Klenk H.-P."/>
        </authorList>
    </citation>
    <scope>NUCLEOTIDE SEQUENCE [LARGE SCALE GENOMIC DNA]</scope>
    <source>
        <strain evidence="4 5">DSM 103833</strain>
    </source>
</reference>
<dbReference type="Gene3D" id="1.10.150.320">
    <property type="entry name" value="Photosystem II 12 kDa extrinsic protein"/>
    <property type="match status" value="1"/>
</dbReference>
<evidence type="ECO:0000313" key="4">
    <source>
        <dbReference type="EMBL" id="NYJ00861.1"/>
    </source>
</evidence>
<dbReference type="RefSeq" id="WP_218910183.1">
    <property type="nucleotide sequence ID" value="NZ_JACCFP010000001.1"/>
</dbReference>
<feature type="region of interest" description="Disordered" evidence="1">
    <location>
        <begin position="1"/>
        <end position="57"/>
    </location>
</feature>
<evidence type="ECO:0000313" key="5">
    <source>
        <dbReference type="Proteomes" id="UP000530424"/>
    </source>
</evidence>
<keyword evidence="2" id="KW-0812">Transmembrane</keyword>
<feature type="transmembrane region" description="Helical" evidence="2">
    <location>
        <begin position="118"/>
        <end position="141"/>
    </location>
</feature>
<dbReference type="InterPro" id="IPR010994">
    <property type="entry name" value="RuvA_2-like"/>
</dbReference>
<feature type="compositionally biased region" description="Low complexity" evidence="1">
    <location>
        <begin position="27"/>
        <end position="51"/>
    </location>
</feature>
<feature type="region of interest" description="Disordered" evidence="1">
    <location>
        <begin position="70"/>
        <end position="104"/>
    </location>
</feature>
<dbReference type="PANTHER" id="PTHR21180">
    <property type="entry name" value="ENDONUCLEASE/EXONUCLEASE/PHOSPHATASE FAMILY DOMAIN-CONTAINING PROTEIN 1"/>
    <property type="match status" value="1"/>
</dbReference>
<evidence type="ECO:0000256" key="2">
    <source>
        <dbReference type="SAM" id="Phobius"/>
    </source>
</evidence>
<dbReference type="GO" id="GO:0015628">
    <property type="term" value="P:protein secretion by the type II secretion system"/>
    <property type="evidence" value="ECO:0007669"/>
    <property type="project" value="TreeGrafter"/>
</dbReference>
<proteinExistence type="predicted"/>
<dbReference type="SUPFAM" id="SSF47781">
    <property type="entry name" value="RuvA domain 2-like"/>
    <property type="match status" value="1"/>
</dbReference>
<dbReference type="Gene3D" id="3.10.560.10">
    <property type="entry name" value="Outer membrane lipoprotein wza domain like"/>
    <property type="match status" value="1"/>
</dbReference>
<dbReference type="EMBL" id="JACCFP010000001">
    <property type="protein sequence ID" value="NYJ00861.1"/>
    <property type="molecule type" value="Genomic_DNA"/>
</dbReference>
<feature type="domain" description="Soluble ligand binding" evidence="3">
    <location>
        <begin position="188"/>
        <end position="241"/>
    </location>
</feature>
<dbReference type="AlphaFoldDB" id="A0A853C106"/>
<dbReference type="Pfam" id="PF10531">
    <property type="entry name" value="SLBB"/>
    <property type="match status" value="1"/>
</dbReference>
<accession>A0A853C106</accession>
<dbReference type="GO" id="GO:0015627">
    <property type="term" value="C:type II protein secretion system complex"/>
    <property type="evidence" value="ECO:0007669"/>
    <property type="project" value="TreeGrafter"/>
</dbReference>
<organism evidence="4 5">
    <name type="scientific">Nocardioides thalensis</name>
    <dbReference type="NCBI Taxonomy" id="1914755"/>
    <lineage>
        <taxon>Bacteria</taxon>
        <taxon>Bacillati</taxon>
        <taxon>Actinomycetota</taxon>
        <taxon>Actinomycetes</taxon>
        <taxon>Propionibacteriales</taxon>
        <taxon>Nocardioidaceae</taxon>
        <taxon>Nocardioides</taxon>
    </lineage>
</organism>
<dbReference type="Proteomes" id="UP000530424">
    <property type="component" value="Unassembled WGS sequence"/>
</dbReference>